<dbReference type="SUPFAM" id="SSF53335">
    <property type="entry name" value="S-adenosyl-L-methionine-dependent methyltransferases"/>
    <property type="match status" value="2"/>
</dbReference>
<dbReference type="GO" id="GO:0032259">
    <property type="term" value="P:methylation"/>
    <property type="evidence" value="ECO:0007669"/>
    <property type="project" value="UniProtKB-KW"/>
</dbReference>
<accession>A0AA35RT88</accession>
<dbReference type="GO" id="GO:0008170">
    <property type="term" value="F:N-methyltransferase activity"/>
    <property type="evidence" value="ECO:0007669"/>
    <property type="project" value="InterPro"/>
</dbReference>
<dbReference type="CDD" id="cd02440">
    <property type="entry name" value="AdoMet_MTases"/>
    <property type="match status" value="1"/>
</dbReference>
<dbReference type="AlphaFoldDB" id="A0AA35RT88"/>
<dbReference type="GO" id="GO:0003677">
    <property type="term" value="F:DNA binding"/>
    <property type="evidence" value="ECO:0007669"/>
    <property type="project" value="InterPro"/>
</dbReference>
<feature type="domain" description="DNA methylase N-4/N-6" evidence="3">
    <location>
        <begin position="41"/>
        <end position="106"/>
    </location>
</feature>
<dbReference type="Proteomes" id="UP001174909">
    <property type="component" value="Unassembled WGS sequence"/>
</dbReference>
<organism evidence="4 5">
    <name type="scientific">Geodia barretti</name>
    <name type="common">Barrett's horny sponge</name>
    <dbReference type="NCBI Taxonomy" id="519541"/>
    <lineage>
        <taxon>Eukaryota</taxon>
        <taxon>Metazoa</taxon>
        <taxon>Porifera</taxon>
        <taxon>Demospongiae</taxon>
        <taxon>Heteroscleromorpha</taxon>
        <taxon>Tetractinellida</taxon>
        <taxon>Astrophorina</taxon>
        <taxon>Geodiidae</taxon>
        <taxon>Geodia</taxon>
    </lineage>
</organism>
<keyword evidence="5" id="KW-1185">Reference proteome</keyword>
<sequence>MFHPDGRSRGFYSERNRLNDLTGKEWLYWTRSVISRPYPVDRQHHLRRAHGGQKPPELCADLVRIFTKSGESVLDPFMGVGGVLLGAELADRRAVGVEINPRWIRLYRRVCDLEGLGGQETHAGDAQEVLPKLYDRRFQMILTDVPYWQMETAPRSKGVFKRVGQPAAPRRPTRLHAHNDVRYPSKQAWLDAMGRTFAHAAALLESNRYLATFIGDMYLQGRYHCLSAELADVLATIPGLVWKANLVWYDVAKALHLYGYQYAYIPSMVHQNILVFRKEG</sequence>
<reference evidence="4" key="1">
    <citation type="submission" date="2023-03" db="EMBL/GenBank/DDBJ databases">
        <authorList>
            <person name="Steffen K."/>
            <person name="Cardenas P."/>
        </authorList>
    </citation>
    <scope>NUCLEOTIDE SEQUENCE</scope>
</reference>
<protein>
    <recommendedName>
        <fullName evidence="3">DNA methylase N-4/N-6 domain-containing protein</fullName>
    </recommendedName>
</protein>
<dbReference type="PRINTS" id="PR00508">
    <property type="entry name" value="S21N4MTFRASE"/>
</dbReference>
<comment type="caution">
    <text evidence="4">The sequence shown here is derived from an EMBL/GenBank/DDBJ whole genome shotgun (WGS) entry which is preliminary data.</text>
</comment>
<evidence type="ECO:0000313" key="5">
    <source>
        <dbReference type="Proteomes" id="UP001174909"/>
    </source>
</evidence>
<evidence type="ECO:0000259" key="3">
    <source>
        <dbReference type="Pfam" id="PF01555"/>
    </source>
</evidence>
<gene>
    <name evidence="4" type="ORF">GBAR_LOCUS10086</name>
</gene>
<proteinExistence type="predicted"/>
<evidence type="ECO:0000256" key="1">
    <source>
        <dbReference type="ARBA" id="ARBA00022603"/>
    </source>
</evidence>
<dbReference type="Pfam" id="PF01555">
    <property type="entry name" value="N6_N4_Mtase"/>
    <property type="match status" value="1"/>
</dbReference>
<evidence type="ECO:0000313" key="4">
    <source>
        <dbReference type="EMBL" id="CAI8016443.1"/>
    </source>
</evidence>
<dbReference type="InterPro" id="IPR001091">
    <property type="entry name" value="RM_Methyltransferase"/>
</dbReference>
<keyword evidence="1" id="KW-0489">Methyltransferase</keyword>
<keyword evidence="2" id="KW-0808">Transferase</keyword>
<name>A0AA35RT88_GEOBA</name>
<evidence type="ECO:0000256" key="2">
    <source>
        <dbReference type="ARBA" id="ARBA00022679"/>
    </source>
</evidence>
<dbReference type="InterPro" id="IPR002941">
    <property type="entry name" value="DNA_methylase_N4/N6"/>
</dbReference>
<dbReference type="EMBL" id="CASHTH010001529">
    <property type="protein sequence ID" value="CAI8016443.1"/>
    <property type="molecule type" value="Genomic_DNA"/>
</dbReference>
<dbReference type="Gene3D" id="3.40.50.150">
    <property type="entry name" value="Vaccinia Virus protein VP39"/>
    <property type="match status" value="2"/>
</dbReference>
<dbReference type="InterPro" id="IPR029063">
    <property type="entry name" value="SAM-dependent_MTases_sf"/>
</dbReference>